<evidence type="ECO:0000313" key="3">
    <source>
        <dbReference type="Proteomes" id="UP000253664"/>
    </source>
</evidence>
<organism evidence="2 3">
    <name type="scientific">Ophiocordyceps polyrhachis-furcata BCC 54312</name>
    <dbReference type="NCBI Taxonomy" id="1330021"/>
    <lineage>
        <taxon>Eukaryota</taxon>
        <taxon>Fungi</taxon>
        <taxon>Dikarya</taxon>
        <taxon>Ascomycota</taxon>
        <taxon>Pezizomycotina</taxon>
        <taxon>Sordariomycetes</taxon>
        <taxon>Hypocreomycetidae</taxon>
        <taxon>Hypocreales</taxon>
        <taxon>Ophiocordycipitaceae</taxon>
        <taxon>Ophiocordyceps</taxon>
    </lineage>
</organism>
<dbReference type="InterPro" id="IPR003428">
    <property type="entry name" value="MAM33"/>
</dbReference>
<dbReference type="STRING" id="1330021.A0A367LF48"/>
<dbReference type="InterPro" id="IPR036561">
    <property type="entry name" value="MAM33_sf"/>
</dbReference>
<dbReference type="Pfam" id="PF02330">
    <property type="entry name" value="MAM33"/>
    <property type="match status" value="2"/>
</dbReference>
<accession>A0A367LF48</accession>
<dbReference type="Gene3D" id="3.10.280.10">
    <property type="entry name" value="Mitochondrial glycoprotein"/>
    <property type="match status" value="1"/>
</dbReference>
<feature type="region of interest" description="Disordered" evidence="1">
    <location>
        <begin position="156"/>
        <end position="228"/>
    </location>
</feature>
<dbReference type="GO" id="GO:0042256">
    <property type="term" value="P:cytosolic ribosome assembly"/>
    <property type="evidence" value="ECO:0007669"/>
    <property type="project" value="TreeGrafter"/>
</dbReference>
<sequence length="347" mass="37370">MLSLRLAARCAPRMLRHSATTKQTLRNGGITIAGFVSGPSAACTTASASATKSFRAGFSSSRTLEATKKDAAAAAAAPSGEVDEELVFKIDSEIRIEEDLKDDAQLPASIGDFLDNTPFTLEEKPGVEAVKLVRSYGEEKITVSFSISDLDTSFDPYSNDDALEDDLEQGGSKHHDPSSSSSPAQSSTLTSRSASTTQNSRSNQAAENQEEEADMMEDPTEEDEMSEDAPAPITMTIVIEKPAKAPGALSISASARDGAIEVEAISYLPDAKLATSDTPDVVHKRIDLYSGPPFGSLDEDLQLLIERYLDERGINQAMAVFVADYVDAKEQKEYVRWLENIRGFIDA</sequence>
<dbReference type="GO" id="GO:0005759">
    <property type="term" value="C:mitochondrial matrix"/>
    <property type="evidence" value="ECO:0007669"/>
    <property type="project" value="InterPro"/>
</dbReference>
<name>A0A367LF48_9HYPO</name>
<dbReference type="EMBL" id="LKCN02000007">
    <property type="protein sequence ID" value="RCI13045.1"/>
    <property type="molecule type" value="Genomic_DNA"/>
</dbReference>
<evidence type="ECO:0000256" key="1">
    <source>
        <dbReference type="SAM" id="MobiDB-lite"/>
    </source>
</evidence>
<protein>
    <recommendedName>
        <fullName evidence="4">Mitochondrial glyco protein</fullName>
    </recommendedName>
</protein>
<comment type="caution">
    <text evidence="2">The sequence shown here is derived from an EMBL/GenBank/DDBJ whole genome shotgun (WGS) entry which is preliminary data.</text>
</comment>
<evidence type="ECO:0008006" key="4">
    <source>
        <dbReference type="Google" id="ProtNLM"/>
    </source>
</evidence>
<reference evidence="2 3" key="1">
    <citation type="journal article" date="2015" name="BMC Genomics">
        <title>Insights from the genome of Ophiocordyceps polyrhachis-furcata to pathogenicity and host specificity in insect fungi.</title>
        <authorList>
            <person name="Wichadakul D."/>
            <person name="Kobmoo N."/>
            <person name="Ingsriswang S."/>
            <person name="Tangphatsornruang S."/>
            <person name="Chantasingh D."/>
            <person name="Luangsa-ard J.J."/>
            <person name="Eurwilaichitr L."/>
        </authorList>
    </citation>
    <scope>NUCLEOTIDE SEQUENCE [LARGE SCALE GENOMIC DNA]</scope>
    <source>
        <strain evidence="2 3">BCC 54312</strain>
    </source>
</reference>
<dbReference type="OrthoDB" id="278212at2759"/>
<dbReference type="AlphaFoldDB" id="A0A367LF48"/>
<feature type="compositionally biased region" description="Low complexity" evidence="1">
    <location>
        <begin position="178"/>
        <end position="207"/>
    </location>
</feature>
<dbReference type="SUPFAM" id="SSF54529">
    <property type="entry name" value="Mitochondrial glycoprotein MAM33-like"/>
    <property type="match status" value="1"/>
</dbReference>
<dbReference type="Proteomes" id="UP000253664">
    <property type="component" value="Unassembled WGS sequence"/>
</dbReference>
<gene>
    <name evidence="2" type="ORF">L249_0079</name>
</gene>
<proteinExistence type="predicted"/>
<keyword evidence="3" id="KW-1185">Reference proteome</keyword>
<dbReference type="PANTHER" id="PTHR10826">
    <property type="entry name" value="COMPLEMENT COMPONENT 1"/>
    <property type="match status" value="1"/>
</dbReference>
<feature type="compositionally biased region" description="Acidic residues" evidence="1">
    <location>
        <begin position="208"/>
        <end position="227"/>
    </location>
</feature>
<evidence type="ECO:0000313" key="2">
    <source>
        <dbReference type="EMBL" id="RCI13045.1"/>
    </source>
</evidence>
<dbReference type="PANTHER" id="PTHR10826:SF1">
    <property type="entry name" value="COMPLEMENT COMPONENT 1 Q SUBCOMPONENT-BINDING PROTEIN, MITOCHONDRIAL"/>
    <property type="match status" value="1"/>
</dbReference>